<dbReference type="RefSeq" id="WP_131902414.1">
    <property type="nucleotide sequence ID" value="NZ_SMKU01000351.1"/>
</dbReference>
<dbReference type="EMBL" id="SMKU01000351">
    <property type="protein sequence ID" value="TDD67819.1"/>
    <property type="molecule type" value="Genomic_DNA"/>
</dbReference>
<dbReference type="Proteomes" id="UP000294513">
    <property type="component" value="Unassembled WGS sequence"/>
</dbReference>
<evidence type="ECO:0000313" key="1">
    <source>
        <dbReference type="EMBL" id="TDD67819.1"/>
    </source>
</evidence>
<dbReference type="AlphaFoldDB" id="A0A4R5AA62"/>
<comment type="caution">
    <text evidence="1">The sequence shown here is derived from an EMBL/GenBank/DDBJ whole genome shotgun (WGS) entry which is preliminary data.</text>
</comment>
<name>A0A4R5AA62_9ACTN</name>
<sequence length="113" mass="12537">MSNPHDFPPVEQWPMVTPPDCPLCQRPTDVVWIGPATYRDGAEVNAWHCRACRHDWPIPLTRWPVEDGPYCLTEDTSWAALAPDALGDLWTCGNGHEFVLTSGGQIILPEDAG</sequence>
<evidence type="ECO:0000313" key="2">
    <source>
        <dbReference type="Proteomes" id="UP000294513"/>
    </source>
</evidence>
<dbReference type="OrthoDB" id="3477476at2"/>
<protein>
    <submittedName>
        <fullName evidence="1">Uncharacterized protein</fullName>
    </submittedName>
</protein>
<reference evidence="1 2" key="1">
    <citation type="submission" date="2019-03" db="EMBL/GenBank/DDBJ databases">
        <title>Draft genome sequences of novel Actinobacteria.</title>
        <authorList>
            <person name="Sahin N."/>
            <person name="Ay H."/>
            <person name="Saygin H."/>
        </authorList>
    </citation>
    <scope>NUCLEOTIDE SEQUENCE [LARGE SCALE GENOMIC DNA]</scope>
    <source>
        <strain evidence="1 2">H3C3</strain>
    </source>
</reference>
<keyword evidence="2" id="KW-1185">Reference proteome</keyword>
<organism evidence="1 2">
    <name type="scientific">Actinomadura rubrisoli</name>
    <dbReference type="NCBI Taxonomy" id="2530368"/>
    <lineage>
        <taxon>Bacteria</taxon>
        <taxon>Bacillati</taxon>
        <taxon>Actinomycetota</taxon>
        <taxon>Actinomycetes</taxon>
        <taxon>Streptosporangiales</taxon>
        <taxon>Thermomonosporaceae</taxon>
        <taxon>Actinomadura</taxon>
    </lineage>
</organism>
<proteinExistence type="predicted"/>
<accession>A0A4R5AA62</accession>
<gene>
    <name evidence="1" type="ORF">E1298_38995</name>
</gene>